<dbReference type="Gene3D" id="3.30.40.10">
    <property type="entry name" value="Zinc/RING finger domain, C3HC4 (zinc finger)"/>
    <property type="match status" value="1"/>
</dbReference>
<keyword evidence="2 4" id="KW-0863">Zinc-finger</keyword>
<dbReference type="PROSITE" id="PS50178">
    <property type="entry name" value="ZF_FYVE"/>
    <property type="match status" value="1"/>
</dbReference>
<dbReference type="InterPro" id="IPR000306">
    <property type="entry name" value="Znf_FYVE"/>
</dbReference>
<dbReference type="AlphaFoldDB" id="W4GDR6"/>
<dbReference type="VEuPathDB" id="FungiDB:H257_08660"/>
<evidence type="ECO:0000256" key="1">
    <source>
        <dbReference type="ARBA" id="ARBA00022723"/>
    </source>
</evidence>
<sequence length="383" mass="43293">MISRVRNAVGGGTSPSDVVRSTPMKHSLGVSEKRTCYKYIQSRQLSALEFSSPDVVRDLVKSKNGVDVYESRLMWQDIRAVTRINGTVKDVMALLCADDTESFVACQKEILGDDFVGAKVLDSCLSDAKHDSSHYHCGLKWLAVTGDVDQGQPSTFDMVFLDYTDVCQTADKLWMGFRIVESIRVKGCPPIPGQVLPHSFHKDIHHHHGGSVYRCTRASIRSEVYVVADTATWGVVEVTYAAHMDWKMPGKPKVDRLSDAVIQRLTNMRLFCESQRLKKIEIMDPLDWVQNAARSSCAICDLAFQFVLRTRHHCRMCGEVICRKCNSKVDVPTGFGMKQLRVRVCVHCLVRCRETQTELLQRPSAQPATRNRQREETFLCPDY</sequence>
<evidence type="ECO:0000256" key="2">
    <source>
        <dbReference type="ARBA" id="ARBA00022771"/>
    </source>
</evidence>
<dbReference type="GeneID" id="20810656"/>
<proteinExistence type="predicted"/>
<name>W4GDR6_APHAT</name>
<dbReference type="Pfam" id="PF01363">
    <property type="entry name" value="FYVE"/>
    <property type="match status" value="1"/>
</dbReference>
<dbReference type="SUPFAM" id="SSF57903">
    <property type="entry name" value="FYVE/PHD zinc finger"/>
    <property type="match status" value="1"/>
</dbReference>
<dbReference type="PANTHER" id="PTHR13510:SF44">
    <property type="entry name" value="RABENOSYN-5"/>
    <property type="match status" value="1"/>
</dbReference>
<dbReference type="SMART" id="SM00064">
    <property type="entry name" value="FYVE"/>
    <property type="match status" value="1"/>
</dbReference>
<dbReference type="EMBL" id="KI913132">
    <property type="protein sequence ID" value="ETV77837.1"/>
    <property type="molecule type" value="Genomic_DNA"/>
</dbReference>
<keyword evidence="3" id="KW-0862">Zinc</keyword>
<dbReference type="InterPro" id="IPR011011">
    <property type="entry name" value="Znf_FYVE_PHD"/>
</dbReference>
<gene>
    <name evidence="7" type="ORF">H257_08660</name>
</gene>
<accession>W4GDR6</accession>
<feature type="region of interest" description="Disordered" evidence="5">
    <location>
        <begin position="363"/>
        <end position="383"/>
    </location>
</feature>
<evidence type="ECO:0000256" key="5">
    <source>
        <dbReference type="SAM" id="MobiDB-lite"/>
    </source>
</evidence>
<evidence type="ECO:0000259" key="6">
    <source>
        <dbReference type="PROSITE" id="PS50178"/>
    </source>
</evidence>
<dbReference type="STRING" id="112090.W4GDR6"/>
<dbReference type="RefSeq" id="XP_009832947.1">
    <property type="nucleotide sequence ID" value="XM_009834645.1"/>
</dbReference>
<dbReference type="InterPro" id="IPR013083">
    <property type="entry name" value="Znf_RING/FYVE/PHD"/>
</dbReference>
<evidence type="ECO:0000256" key="3">
    <source>
        <dbReference type="ARBA" id="ARBA00022833"/>
    </source>
</evidence>
<dbReference type="OrthoDB" id="63070at2759"/>
<dbReference type="InterPro" id="IPR017455">
    <property type="entry name" value="Znf_FYVE-rel"/>
</dbReference>
<protein>
    <recommendedName>
        <fullName evidence="6">FYVE-type domain-containing protein</fullName>
    </recommendedName>
</protein>
<dbReference type="GO" id="GO:0008270">
    <property type="term" value="F:zinc ion binding"/>
    <property type="evidence" value="ECO:0007669"/>
    <property type="project" value="UniProtKB-KW"/>
</dbReference>
<keyword evidence="1" id="KW-0479">Metal-binding</keyword>
<reference evidence="7" key="1">
    <citation type="submission" date="2013-12" db="EMBL/GenBank/DDBJ databases">
        <title>The Genome Sequence of Aphanomyces astaci APO3.</title>
        <authorList>
            <consortium name="The Broad Institute Genomics Platform"/>
            <person name="Russ C."/>
            <person name="Tyler B."/>
            <person name="van West P."/>
            <person name="Dieguez-Uribeondo J."/>
            <person name="Young S.K."/>
            <person name="Zeng Q."/>
            <person name="Gargeya S."/>
            <person name="Fitzgerald M."/>
            <person name="Abouelleil A."/>
            <person name="Alvarado L."/>
            <person name="Chapman S.B."/>
            <person name="Gainer-Dewar J."/>
            <person name="Goldberg J."/>
            <person name="Griggs A."/>
            <person name="Gujja S."/>
            <person name="Hansen M."/>
            <person name="Howarth C."/>
            <person name="Imamovic A."/>
            <person name="Ireland A."/>
            <person name="Larimer J."/>
            <person name="McCowan C."/>
            <person name="Murphy C."/>
            <person name="Pearson M."/>
            <person name="Poon T.W."/>
            <person name="Priest M."/>
            <person name="Roberts A."/>
            <person name="Saif S."/>
            <person name="Shea T."/>
            <person name="Sykes S."/>
            <person name="Wortman J."/>
            <person name="Nusbaum C."/>
            <person name="Birren B."/>
        </authorList>
    </citation>
    <scope>NUCLEOTIDE SEQUENCE [LARGE SCALE GENOMIC DNA]</scope>
    <source>
        <strain evidence="7">APO3</strain>
    </source>
</reference>
<organism evidence="7">
    <name type="scientific">Aphanomyces astaci</name>
    <name type="common">Crayfish plague agent</name>
    <dbReference type="NCBI Taxonomy" id="112090"/>
    <lineage>
        <taxon>Eukaryota</taxon>
        <taxon>Sar</taxon>
        <taxon>Stramenopiles</taxon>
        <taxon>Oomycota</taxon>
        <taxon>Saprolegniomycetes</taxon>
        <taxon>Saprolegniales</taxon>
        <taxon>Verrucalvaceae</taxon>
        <taxon>Aphanomyces</taxon>
    </lineage>
</organism>
<feature type="region of interest" description="Disordered" evidence="5">
    <location>
        <begin position="1"/>
        <end position="24"/>
    </location>
</feature>
<feature type="domain" description="FYVE-type" evidence="6">
    <location>
        <begin position="291"/>
        <end position="353"/>
    </location>
</feature>
<dbReference type="InterPro" id="IPR052727">
    <property type="entry name" value="Rab4/Rab5_effector"/>
</dbReference>
<evidence type="ECO:0000313" key="7">
    <source>
        <dbReference type="EMBL" id="ETV77837.1"/>
    </source>
</evidence>
<dbReference type="PANTHER" id="PTHR13510">
    <property type="entry name" value="FYVE-FINGER-CONTAINING RAB5 EFFECTOR PROTEIN RABENOSYN-5-RELATED"/>
    <property type="match status" value="1"/>
</dbReference>
<evidence type="ECO:0000256" key="4">
    <source>
        <dbReference type="PROSITE-ProRule" id="PRU00091"/>
    </source>
</evidence>